<dbReference type="AlphaFoldDB" id="A0A345UKK4"/>
<gene>
    <name evidence="2" type="ORF">CYPRO_1756</name>
</gene>
<keyword evidence="3" id="KW-1185">Reference proteome</keyword>
<accession>A0A345UKK4</accession>
<evidence type="ECO:0008006" key="4">
    <source>
        <dbReference type="Google" id="ProtNLM"/>
    </source>
</evidence>
<keyword evidence="1" id="KW-0732">Signal</keyword>
<evidence type="ECO:0000313" key="3">
    <source>
        <dbReference type="Proteomes" id="UP000254808"/>
    </source>
</evidence>
<sequence length="513" mass="56249">MQLRFSVFGLLVCAWLFGSFPMVQAQITGPTPPETFNSLSQNSVSNMGAIGDSLWVGPLMMLNVNNSLDFIFPERADSIAAGPGRLFSIALAADTVFAGLGFNFQSGGSSVQTSLGFHVSTDGGLNWGYIPPPLDDETATSIRYGDQFLEAVPVIVPQQSPPYNVAFRGERVFFAGWASGIRRSLDFGQTWERLLLPPRDVNTLNPEVTYNFVFDPRLDNNFLGFSVMIDSDGYVWAGTAGGLNISENALTDPAHLVRWNKTRRSGSSSGLLGNWIIRIKENTFDGGVWMTNWIAEGSDQQGIVVTYDRGQTFTQYLIGEQIYDLAFEGERIYAAGNNGLFISPDNGQSWNQIRQISTPNGFIRANADYLSLATTTDRLWVGTTDGLASTDDGGESWQLTRVNFPLTGGNQFVPDARDTDSYAYPNPFSKRIHELVRIKFEAKRNGNARIRLFDFGMNLIRELDSGVPVTEGQTYEAVWDGTDGSGRIVANGPVFYVISVGGSETTGKILVLD</sequence>
<name>A0A345UKK4_9BACT</name>
<dbReference type="Proteomes" id="UP000254808">
    <property type="component" value="Chromosome"/>
</dbReference>
<evidence type="ECO:0000256" key="1">
    <source>
        <dbReference type="SAM" id="SignalP"/>
    </source>
</evidence>
<proteinExistence type="predicted"/>
<dbReference type="EMBL" id="CP027806">
    <property type="protein sequence ID" value="AXJ01006.1"/>
    <property type="molecule type" value="Genomic_DNA"/>
</dbReference>
<protein>
    <recommendedName>
        <fullName evidence="4">FlgD Ig-like domain-containing protein</fullName>
    </recommendedName>
</protein>
<reference evidence="2 3" key="1">
    <citation type="submission" date="2018-03" db="EMBL/GenBank/DDBJ databases">
        <title>Phenotypic and genomic properties of Cyclonatronum proteinivorum gen. nov., sp. nov., a haloalkaliphilic bacteroidete from soda lakes possessing Na+-translocating rhodopsin.</title>
        <authorList>
            <person name="Toshchakov S.V."/>
            <person name="Korzhenkov A."/>
            <person name="Samarov N.I."/>
            <person name="Kublanov I.V."/>
            <person name="Muntyan M.S."/>
            <person name="Sorokin D.Y."/>
        </authorList>
    </citation>
    <scope>NUCLEOTIDE SEQUENCE [LARGE SCALE GENOMIC DNA]</scope>
    <source>
        <strain evidence="2 3">Omega</strain>
    </source>
</reference>
<feature type="chain" id="PRO_5016965351" description="FlgD Ig-like domain-containing protein" evidence="1">
    <location>
        <begin position="26"/>
        <end position="513"/>
    </location>
</feature>
<dbReference type="KEGG" id="cprv:CYPRO_1756"/>
<dbReference type="RefSeq" id="WP_240644713.1">
    <property type="nucleotide sequence ID" value="NZ_CP027806.1"/>
</dbReference>
<organism evidence="2 3">
    <name type="scientific">Cyclonatronum proteinivorum</name>
    <dbReference type="NCBI Taxonomy" id="1457365"/>
    <lineage>
        <taxon>Bacteria</taxon>
        <taxon>Pseudomonadati</taxon>
        <taxon>Balneolota</taxon>
        <taxon>Balneolia</taxon>
        <taxon>Balneolales</taxon>
        <taxon>Cyclonatronaceae</taxon>
        <taxon>Cyclonatronum</taxon>
    </lineage>
</organism>
<dbReference type="Gene3D" id="2.60.40.4070">
    <property type="match status" value="1"/>
</dbReference>
<dbReference type="InterPro" id="IPR036278">
    <property type="entry name" value="Sialidase_sf"/>
</dbReference>
<dbReference type="InterPro" id="IPR015943">
    <property type="entry name" value="WD40/YVTN_repeat-like_dom_sf"/>
</dbReference>
<feature type="signal peptide" evidence="1">
    <location>
        <begin position="1"/>
        <end position="25"/>
    </location>
</feature>
<evidence type="ECO:0000313" key="2">
    <source>
        <dbReference type="EMBL" id="AXJ01006.1"/>
    </source>
</evidence>
<dbReference type="Gene3D" id="2.130.10.10">
    <property type="entry name" value="YVTN repeat-like/Quinoprotein amine dehydrogenase"/>
    <property type="match status" value="2"/>
</dbReference>
<dbReference type="SUPFAM" id="SSF50939">
    <property type="entry name" value="Sialidases"/>
    <property type="match status" value="1"/>
</dbReference>